<evidence type="ECO:0000313" key="2">
    <source>
        <dbReference type="EMBL" id="SFN79112.1"/>
    </source>
</evidence>
<dbReference type="GO" id="GO:0016853">
    <property type="term" value="F:isomerase activity"/>
    <property type="evidence" value="ECO:0007669"/>
    <property type="project" value="UniProtKB-KW"/>
</dbReference>
<organism evidence="2 3">
    <name type="scientific">Pseudonocardia ammonioxydans</name>
    <dbReference type="NCBI Taxonomy" id="260086"/>
    <lineage>
        <taxon>Bacteria</taxon>
        <taxon>Bacillati</taxon>
        <taxon>Actinomycetota</taxon>
        <taxon>Actinomycetes</taxon>
        <taxon>Pseudonocardiales</taxon>
        <taxon>Pseudonocardiaceae</taxon>
        <taxon>Pseudonocardia</taxon>
    </lineage>
</organism>
<proteinExistence type="predicted"/>
<dbReference type="STRING" id="260086.SAMN05216207_102186"/>
<dbReference type="InterPro" id="IPR037401">
    <property type="entry name" value="SnoaL-like"/>
</dbReference>
<dbReference type="RefSeq" id="WP_177238590.1">
    <property type="nucleotide sequence ID" value="NZ_FOUY01000021.1"/>
</dbReference>
<dbReference type="Gene3D" id="3.10.450.50">
    <property type="match status" value="1"/>
</dbReference>
<name>A0A1I5BWZ9_PSUAM</name>
<sequence length="129" mass="13663">MSTAPARTARAAVEGYFAAINSDRFADLAAVLADDVEIVTTGAPPVVGREAALAHFPAVLAGYATHDDAVTRWIEAGDTIVCEIAFTGTFTDGRPAAFDALDVFDTVDGWITRVGTWFDTRSVARQIKG</sequence>
<accession>A0A1I5BWZ9</accession>
<dbReference type="Proteomes" id="UP000199614">
    <property type="component" value="Unassembled WGS sequence"/>
</dbReference>
<dbReference type="InterPro" id="IPR032710">
    <property type="entry name" value="NTF2-like_dom_sf"/>
</dbReference>
<protein>
    <submittedName>
        <fullName evidence="2">Ketosteroid isomerase-related protein</fullName>
    </submittedName>
</protein>
<reference evidence="2 3" key="1">
    <citation type="submission" date="2016-10" db="EMBL/GenBank/DDBJ databases">
        <authorList>
            <person name="de Groot N.N."/>
        </authorList>
    </citation>
    <scope>NUCLEOTIDE SEQUENCE [LARGE SCALE GENOMIC DNA]</scope>
    <source>
        <strain evidence="2 3">CGMCC 4.1877</strain>
    </source>
</reference>
<keyword evidence="3" id="KW-1185">Reference proteome</keyword>
<keyword evidence="2" id="KW-0413">Isomerase</keyword>
<gene>
    <name evidence="2" type="ORF">SAMN05216207_102186</name>
</gene>
<evidence type="ECO:0000313" key="3">
    <source>
        <dbReference type="Proteomes" id="UP000199614"/>
    </source>
</evidence>
<dbReference type="SUPFAM" id="SSF54427">
    <property type="entry name" value="NTF2-like"/>
    <property type="match status" value="1"/>
</dbReference>
<dbReference type="AlphaFoldDB" id="A0A1I5BWZ9"/>
<evidence type="ECO:0000259" key="1">
    <source>
        <dbReference type="Pfam" id="PF12680"/>
    </source>
</evidence>
<dbReference type="EMBL" id="FOUY01000021">
    <property type="protein sequence ID" value="SFN79112.1"/>
    <property type="molecule type" value="Genomic_DNA"/>
</dbReference>
<feature type="domain" description="SnoaL-like" evidence="1">
    <location>
        <begin position="13"/>
        <end position="114"/>
    </location>
</feature>
<dbReference type="Pfam" id="PF12680">
    <property type="entry name" value="SnoaL_2"/>
    <property type="match status" value="1"/>
</dbReference>